<dbReference type="PATRIC" id="fig|1716141.3.peg.4163"/>
<feature type="signal peptide" evidence="1">
    <location>
        <begin position="1"/>
        <end position="23"/>
    </location>
</feature>
<keyword evidence="3" id="KW-1185">Reference proteome</keyword>
<comment type="caution">
    <text evidence="2">The sequence shown here is derived from an EMBL/GenBank/DDBJ whole genome shotgun (WGS) entry which is preliminary data.</text>
</comment>
<dbReference type="EMBL" id="LOHS01000088">
    <property type="protein sequence ID" value="OAH12611.1"/>
    <property type="molecule type" value="Genomic_DNA"/>
</dbReference>
<reference evidence="2 3" key="1">
    <citation type="submission" date="2015-12" db="EMBL/GenBank/DDBJ databases">
        <title>Genome sequence of Streptomyces sp. G25.</title>
        <authorList>
            <person name="Poehlein A."/>
            <person name="Roettig A."/>
            <person name="Hiessl S."/>
            <person name="Hauschild P."/>
            <person name="Schauer J."/>
            <person name="Madkour M.H."/>
            <person name="Al-Ansari A.M."/>
            <person name="Almakishah N.H."/>
            <person name="Steinbuechel A."/>
            <person name="Daniel R."/>
        </authorList>
    </citation>
    <scope>NUCLEOTIDE SEQUENCE [LARGE SCALE GENOMIC DNA]</scope>
    <source>
        <strain evidence="3">G25(2015)</strain>
    </source>
</reference>
<keyword evidence="1" id="KW-0732">Signal</keyword>
<gene>
    <name evidence="2" type="ORF">STSP_39570</name>
</gene>
<proteinExistence type="predicted"/>
<evidence type="ECO:0000256" key="1">
    <source>
        <dbReference type="SAM" id="SignalP"/>
    </source>
</evidence>
<protein>
    <recommendedName>
        <fullName evidence="4">Chaplin domain-containing protein</fullName>
    </recommendedName>
</protein>
<evidence type="ECO:0000313" key="3">
    <source>
        <dbReference type="Proteomes" id="UP000077381"/>
    </source>
</evidence>
<name>A0A177HNN3_9ACTN</name>
<dbReference type="AlphaFoldDB" id="A0A177HNN3"/>
<evidence type="ECO:0000313" key="2">
    <source>
        <dbReference type="EMBL" id="OAH12611.1"/>
    </source>
</evidence>
<evidence type="ECO:0008006" key="4">
    <source>
        <dbReference type="Google" id="ProtNLM"/>
    </source>
</evidence>
<dbReference type="Proteomes" id="UP000077381">
    <property type="component" value="Unassembled WGS sequence"/>
</dbReference>
<sequence>MRIRTTVAAAALAAGAVFGGAGAAVADTNAPRDIDIDIPGFSITIPSIVLPDDIADLPSAVCNAVVGAIQAFDPDFTYICPAGPTG</sequence>
<dbReference type="RefSeq" id="WP_067279536.1">
    <property type="nucleotide sequence ID" value="NZ_LOHS01000088.1"/>
</dbReference>
<dbReference type="STRING" id="1716141.STSP_39570"/>
<accession>A0A177HNN3</accession>
<feature type="chain" id="PRO_5038419250" description="Chaplin domain-containing protein" evidence="1">
    <location>
        <begin position="24"/>
        <end position="86"/>
    </location>
</feature>
<organism evidence="2 3">
    <name type="scientific">Streptomyces jeddahensis</name>
    <dbReference type="NCBI Taxonomy" id="1716141"/>
    <lineage>
        <taxon>Bacteria</taxon>
        <taxon>Bacillati</taxon>
        <taxon>Actinomycetota</taxon>
        <taxon>Actinomycetes</taxon>
        <taxon>Kitasatosporales</taxon>
        <taxon>Streptomycetaceae</taxon>
        <taxon>Streptomyces</taxon>
    </lineage>
</organism>